<reference evidence="1 2" key="1">
    <citation type="submission" date="2018-06" db="EMBL/GenBank/DDBJ databases">
        <title>Complete Genomes of Monosporascus.</title>
        <authorList>
            <person name="Robinson A.J."/>
            <person name="Natvig D.O."/>
        </authorList>
    </citation>
    <scope>NUCLEOTIDE SEQUENCE [LARGE SCALE GENOMIC DNA]</scope>
    <source>
        <strain evidence="1 2">CBS 110550</strain>
    </source>
</reference>
<evidence type="ECO:0008006" key="3">
    <source>
        <dbReference type="Google" id="ProtNLM"/>
    </source>
</evidence>
<dbReference type="AlphaFoldDB" id="A0A4Q4SWV4"/>
<evidence type="ECO:0000313" key="2">
    <source>
        <dbReference type="Proteomes" id="UP000293360"/>
    </source>
</evidence>
<proteinExistence type="predicted"/>
<evidence type="ECO:0000313" key="1">
    <source>
        <dbReference type="EMBL" id="RYO88771.1"/>
    </source>
</evidence>
<protein>
    <recommendedName>
        <fullName evidence="3">F-box domain-containing protein</fullName>
    </recommendedName>
</protein>
<sequence>MESSSLTATVLPSSSGLLALPCEIRLEIYSYLFSRSGVISDNRLSPNSYNERATIYLRVCKKFHEDIVTIIYRKIHVVWTLDFWVRFFDMIGPCNASLIKEIKIEYFCQREDRLHSCRGGLPPKDGKWDSLFARFKSANLNPKVVRASLLACPRGRDWLLDSPRRSDTPRGFTCHTSRDLEFLRHLSQFGRVQQFELYGDFNPTWAFYLKQRFGFVILQKKHPCRGHWVTWTLIKPDCVPPHIDMAEYTPSKSIKGFYHEI</sequence>
<dbReference type="OrthoDB" id="2951834at2759"/>
<name>A0A4Q4SWV4_9PEZI</name>
<organism evidence="1 2">
    <name type="scientific">Monosporascus ibericus</name>
    <dbReference type="NCBI Taxonomy" id="155417"/>
    <lineage>
        <taxon>Eukaryota</taxon>
        <taxon>Fungi</taxon>
        <taxon>Dikarya</taxon>
        <taxon>Ascomycota</taxon>
        <taxon>Pezizomycotina</taxon>
        <taxon>Sordariomycetes</taxon>
        <taxon>Xylariomycetidae</taxon>
        <taxon>Xylariales</taxon>
        <taxon>Xylariales incertae sedis</taxon>
        <taxon>Monosporascus</taxon>
    </lineage>
</organism>
<keyword evidence="2" id="KW-1185">Reference proteome</keyword>
<accession>A0A4Q4SWV4</accession>
<gene>
    <name evidence="1" type="ORF">DL764_008688</name>
</gene>
<dbReference type="Proteomes" id="UP000293360">
    <property type="component" value="Unassembled WGS sequence"/>
</dbReference>
<comment type="caution">
    <text evidence="1">The sequence shown here is derived from an EMBL/GenBank/DDBJ whole genome shotgun (WGS) entry which is preliminary data.</text>
</comment>
<dbReference type="EMBL" id="QJNU01000711">
    <property type="protein sequence ID" value="RYO88771.1"/>
    <property type="molecule type" value="Genomic_DNA"/>
</dbReference>